<dbReference type="EMBL" id="QUNF01000010">
    <property type="protein sequence ID" value="REG88357.1"/>
    <property type="molecule type" value="Genomic_DNA"/>
</dbReference>
<dbReference type="Proteomes" id="UP000256405">
    <property type="component" value="Unassembled WGS sequence"/>
</dbReference>
<keyword evidence="2" id="KW-1185">Reference proteome</keyword>
<gene>
    <name evidence="1" type="ORF">C8N25_110135</name>
</gene>
<dbReference type="AlphaFoldDB" id="A0A3E0DUU2"/>
<reference evidence="1 2" key="1">
    <citation type="submission" date="2018-08" db="EMBL/GenBank/DDBJ databases">
        <title>Genomic Encyclopedia of Archaeal and Bacterial Type Strains, Phase II (KMG-II): from individual species to whole genera.</title>
        <authorList>
            <person name="Goeker M."/>
        </authorList>
    </citation>
    <scope>NUCLEOTIDE SEQUENCE [LARGE SCALE GENOMIC DNA]</scope>
    <source>
        <strain evidence="1 2">DSM 15986</strain>
    </source>
</reference>
<accession>A0A3E0DUU2</accession>
<comment type="caution">
    <text evidence="1">The sequence shown here is derived from an EMBL/GenBank/DDBJ whole genome shotgun (WGS) entry which is preliminary data.</text>
</comment>
<sequence>MIGSGYQIASPNLVQTDEIVFYNQNASPKLVSSEYWLIQMELILKSLTLLLIAPAAHFDCSHIIPNMPEHQRCDLIFMLLNQNSDVSISDKIASPKLELVVLIKFYNQKASPKLIASQRLY</sequence>
<organism evidence="1 2">
    <name type="scientific">Algoriphagus antarcticus</name>
    <dbReference type="NCBI Taxonomy" id="238540"/>
    <lineage>
        <taxon>Bacteria</taxon>
        <taxon>Pseudomonadati</taxon>
        <taxon>Bacteroidota</taxon>
        <taxon>Cytophagia</taxon>
        <taxon>Cytophagales</taxon>
        <taxon>Cyclobacteriaceae</taxon>
        <taxon>Algoriphagus</taxon>
    </lineage>
</organism>
<protein>
    <submittedName>
        <fullName evidence="1">Uncharacterized protein</fullName>
    </submittedName>
</protein>
<evidence type="ECO:0000313" key="2">
    <source>
        <dbReference type="Proteomes" id="UP000256405"/>
    </source>
</evidence>
<evidence type="ECO:0000313" key="1">
    <source>
        <dbReference type="EMBL" id="REG88357.1"/>
    </source>
</evidence>
<proteinExistence type="predicted"/>
<name>A0A3E0DUU2_9BACT</name>